<organism evidence="1 2">
    <name type="scientific">Metabacillus rhizosphaerae</name>
    <dbReference type="NCBI Taxonomy" id="3117747"/>
    <lineage>
        <taxon>Bacteria</taxon>
        <taxon>Bacillati</taxon>
        <taxon>Bacillota</taxon>
        <taxon>Bacilli</taxon>
        <taxon>Bacillales</taxon>
        <taxon>Bacillaceae</taxon>
        <taxon>Metabacillus</taxon>
    </lineage>
</organism>
<sequence>MSQVNYEVDIPFEFLWMTDGYHDRGKLFKEYVEGYIKNYFPHLEFVKIEGMKAICERR</sequence>
<reference evidence="1 2" key="1">
    <citation type="submission" date="2024-02" db="EMBL/GenBank/DDBJ databases">
        <title>Seven novel Bacillus-like species.</title>
        <authorList>
            <person name="Liu G."/>
        </authorList>
    </citation>
    <scope>NUCLEOTIDE SEQUENCE [LARGE SCALE GENOMIC DNA]</scope>
    <source>
        <strain evidence="1 2">FJAT-53654</strain>
    </source>
</reference>
<name>A0ABZ2MY98_9BACI</name>
<accession>A0ABZ2MY98</accession>
<evidence type="ECO:0000313" key="2">
    <source>
        <dbReference type="Proteomes" id="UP001368328"/>
    </source>
</evidence>
<dbReference type="EMBL" id="CP147403">
    <property type="protein sequence ID" value="WXB90398.1"/>
    <property type="molecule type" value="Genomic_DNA"/>
</dbReference>
<proteinExistence type="predicted"/>
<evidence type="ECO:0000313" key="1">
    <source>
        <dbReference type="EMBL" id="WXB90398.1"/>
    </source>
</evidence>
<dbReference type="Proteomes" id="UP001368328">
    <property type="component" value="Chromosome"/>
</dbReference>
<gene>
    <name evidence="1" type="ORF">WCV66_09450</name>
</gene>
<protein>
    <submittedName>
        <fullName evidence="1">Uncharacterized protein</fullName>
    </submittedName>
</protein>
<dbReference type="RefSeq" id="WP_338788779.1">
    <property type="nucleotide sequence ID" value="NZ_CP147403.1"/>
</dbReference>
<keyword evidence="2" id="KW-1185">Reference proteome</keyword>